<comment type="caution">
    <text evidence="6">The sequence shown here is derived from an EMBL/GenBank/DDBJ whole genome shotgun (WGS) entry which is preliminary data.</text>
</comment>
<dbReference type="PANTHER" id="PTHR42988">
    <property type="entry name" value="PHOSPHOHYDROLASE"/>
    <property type="match status" value="1"/>
</dbReference>
<dbReference type="InterPro" id="IPR004843">
    <property type="entry name" value="Calcineurin-like_PHP"/>
</dbReference>
<proteinExistence type="inferred from homology"/>
<evidence type="ECO:0000313" key="6">
    <source>
        <dbReference type="EMBL" id="MBP0617997.1"/>
    </source>
</evidence>
<dbReference type="Pfam" id="PF00149">
    <property type="entry name" value="Metallophos"/>
    <property type="match status" value="1"/>
</dbReference>
<dbReference type="PANTHER" id="PTHR42988:SF2">
    <property type="entry name" value="CYCLIC NUCLEOTIDE PHOSPHODIESTERASE CBUA0032-RELATED"/>
    <property type="match status" value="1"/>
</dbReference>
<keyword evidence="3" id="KW-0408">Iron</keyword>
<keyword evidence="2" id="KW-0378">Hydrolase</keyword>
<sequence length="316" mass="34947">MFRLAHLSDIHLGPLPELSFRELASKRITGYVNWHRNRRRAMFGDTLSNLVQDIKDEAPDHVAVTGDLVNLGTKKESIAARLWLEDLGTPHDVSVVPGNHDAYVPGALKRSYKEWNEYMVGDNALSAVGSSFPYMRCRGPVAILGVSTAEATAPFFATGTFKRRQALALAGLLERAKETGHFRIVMIHHPPISGSTSWHKRLIGKQFFSKVMREVGAELVLHGHTHLDTLYWLDGPEGKIPVVGVPSASQGPGGNTPASRYNLFEITGEPGSWSLIQRERGMRERESGIGWVRERELLSDGRAIDAAPRQDAKEAV</sequence>
<evidence type="ECO:0000256" key="4">
    <source>
        <dbReference type="ARBA" id="ARBA00025742"/>
    </source>
</evidence>
<evidence type="ECO:0000256" key="3">
    <source>
        <dbReference type="ARBA" id="ARBA00023004"/>
    </source>
</evidence>
<keyword evidence="7" id="KW-1185">Reference proteome</keyword>
<name>A0ABS4BMN4_9HYPH</name>
<comment type="similarity">
    <text evidence="4">Belongs to the cyclic nucleotide phosphodiesterase class-III family.</text>
</comment>
<dbReference type="Gene3D" id="3.60.21.10">
    <property type="match status" value="1"/>
</dbReference>
<feature type="domain" description="Calcineurin-like phosphoesterase" evidence="5">
    <location>
        <begin position="2"/>
        <end position="226"/>
    </location>
</feature>
<evidence type="ECO:0000259" key="5">
    <source>
        <dbReference type="Pfam" id="PF00149"/>
    </source>
</evidence>
<evidence type="ECO:0000256" key="2">
    <source>
        <dbReference type="ARBA" id="ARBA00022801"/>
    </source>
</evidence>
<dbReference type="Proteomes" id="UP000678276">
    <property type="component" value="Unassembled WGS sequence"/>
</dbReference>
<dbReference type="RefSeq" id="WP_209597319.1">
    <property type="nucleotide sequence ID" value="NZ_JAGJCF010000023.1"/>
</dbReference>
<reference evidence="6 7" key="1">
    <citation type="submission" date="2021-04" db="EMBL/GenBank/DDBJ databases">
        <title>Whole genome sequence of Jiella sp. KSK16Y-1.</title>
        <authorList>
            <person name="Tuo L."/>
        </authorList>
    </citation>
    <scope>NUCLEOTIDE SEQUENCE [LARGE SCALE GENOMIC DNA]</scope>
    <source>
        <strain evidence="6 7">KSK16Y-1</strain>
    </source>
</reference>
<dbReference type="SUPFAM" id="SSF56300">
    <property type="entry name" value="Metallo-dependent phosphatases"/>
    <property type="match status" value="1"/>
</dbReference>
<organism evidence="6 7">
    <name type="scientific">Jiella mangrovi</name>
    <dbReference type="NCBI Taxonomy" id="2821407"/>
    <lineage>
        <taxon>Bacteria</taxon>
        <taxon>Pseudomonadati</taxon>
        <taxon>Pseudomonadota</taxon>
        <taxon>Alphaproteobacteria</taxon>
        <taxon>Hyphomicrobiales</taxon>
        <taxon>Aurantimonadaceae</taxon>
        <taxon>Jiella</taxon>
    </lineage>
</organism>
<dbReference type="InterPro" id="IPR029052">
    <property type="entry name" value="Metallo-depent_PP-like"/>
</dbReference>
<dbReference type="EMBL" id="JAGJCF010000023">
    <property type="protein sequence ID" value="MBP0617997.1"/>
    <property type="molecule type" value="Genomic_DNA"/>
</dbReference>
<evidence type="ECO:0000313" key="7">
    <source>
        <dbReference type="Proteomes" id="UP000678276"/>
    </source>
</evidence>
<protein>
    <submittedName>
        <fullName evidence="6">Metallophosphoesterase</fullName>
    </submittedName>
</protein>
<evidence type="ECO:0000256" key="1">
    <source>
        <dbReference type="ARBA" id="ARBA00022723"/>
    </source>
</evidence>
<keyword evidence="1" id="KW-0479">Metal-binding</keyword>
<dbReference type="InterPro" id="IPR050884">
    <property type="entry name" value="CNP_phosphodiesterase-III"/>
</dbReference>
<accession>A0ABS4BMN4</accession>
<gene>
    <name evidence="6" type="ORF">J6595_20650</name>
</gene>